<evidence type="ECO:0000256" key="3">
    <source>
        <dbReference type="SAM" id="SignalP"/>
    </source>
</evidence>
<feature type="region of interest" description="Disordered" evidence="1">
    <location>
        <begin position="1776"/>
        <end position="1867"/>
    </location>
</feature>
<keyword evidence="2" id="KW-0812">Transmembrane</keyword>
<protein>
    <recommendedName>
        <fullName evidence="4">DUF7630 domain-containing protein</fullName>
    </recommendedName>
</protein>
<feature type="transmembrane region" description="Helical" evidence="2">
    <location>
        <begin position="1745"/>
        <end position="1765"/>
    </location>
</feature>
<feature type="compositionally biased region" description="Basic and acidic residues" evidence="1">
    <location>
        <begin position="1812"/>
        <end position="1822"/>
    </location>
</feature>
<feature type="compositionally biased region" description="Acidic residues" evidence="1">
    <location>
        <begin position="1823"/>
        <end position="1835"/>
    </location>
</feature>
<reference evidence="5" key="1">
    <citation type="submission" date="2023-01" db="EMBL/GenBank/DDBJ databases">
        <title>Metagenome sequencing of chrysophaentin producing Chrysophaeum taylorii.</title>
        <authorList>
            <person name="Davison J."/>
            <person name="Bewley C."/>
        </authorList>
    </citation>
    <scope>NUCLEOTIDE SEQUENCE</scope>
    <source>
        <strain evidence="5">NIES-1699</strain>
    </source>
</reference>
<evidence type="ECO:0000259" key="4">
    <source>
        <dbReference type="Pfam" id="PF24633"/>
    </source>
</evidence>
<dbReference type="Proteomes" id="UP001230188">
    <property type="component" value="Unassembled WGS sequence"/>
</dbReference>
<gene>
    <name evidence="5" type="ORF">CTAYLR_003116</name>
</gene>
<accession>A0AAD7XNA7</accession>
<dbReference type="PANTHER" id="PTHR11319:SF35">
    <property type="entry name" value="OUTER MEMBRANE PROTEIN PMPC-RELATED"/>
    <property type="match status" value="1"/>
</dbReference>
<dbReference type="PANTHER" id="PTHR11319">
    <property type="entry name" value="G PROTEIN-COUPLED RECEPTOR-RELATED"/>
    <property type="match status" value="1"/>
</dbReference>
<dbReference type="SMART" id="SM00710">
    <property type="entry name" value="PbH1"/>
    <property type="match status" value="10"/>
</dbReference>
<feature type="compositionally biased region" description="Basic and acidic residues" evidence="1">
    <location>
        <begin position="1836"/>
        <end position="1845"/>
    </location>
</feature>
<feature type="transmembrane region" description="Helical" evidence="2">
    <location>
        <begin position="1714"/>
        <end position="1733"/>
    </location>
</feature>
<feature type="transmembrane region" description="Helical" evidence="2">
    <location>
        <begin position="1406"/>
        <end position="1425"/>
    </location>
</feature>
<evidence type="ECO:0000313" key="6">
    <source>
        <dbReference type="Proteomes" id="UP001230188"/>
    </source>
</evidence>
<sequence length="1867" mass="196941">MLLMFRRWWWRVALFGMVACRAQCPACRGELSCDELPATCAELEDALAWDEDACDCSRCLCANEEEEEEEEVNECLGEREVSTTDGLASAIEARACSVRIVVDTALSVSAELVVVASSGVAGPGVISALRRSRIFRIAADARVNLTNLEVRDGVGLGLGGGCVFVERRGTLVATNVTFTNCTTPYAGGAILGWTTSRVILAGFSAIRGSTADYGGGVFAFEGSTLALADRTRIEGSHAANKGGGVYVGENVSLTLEGDASVIGCTASIFGGGLAAWSRKSVSSVLLRDASRIADCSTGFYGGSIFAWTADVTLEGRATISGGSALFGGCVFVHMDSTFWVGGTVTRCTATGGAAALMTWTGARILVSGNISRGVASYGSGGGVFAYDGVDVVLTGLLSDCAAFQGGGLMTSSGATLFVDGGTIARCDGTHGGGAYATAGARVVVDGGGVIEKCVSDIDGGGLYFTGSSSLEMRNAATIRSCAAITGNGGGVSLPQSSTAHLSSGATIENNLAAEAKGGGISSAGLVALAGAVRFVANVARDGAGIFSRGEDSIVVASPSSCGFVRVTIDYSDSGASEAGAFVYHAVEKEPFDAWGAYTEVAAAIEGGISSSVVCVPPGPTTILAYSTSSVGWGSGTLEYALLSQAGSPTRTGLTVPRGSHATTETFSLDPPPGSGTTPGAVLFEGNVARRDGGAVAVSDRATLRLAGVELRLNVAQDSGGAVYVDALSELRAVGCTFRNNSAIDGVGGGIHATTLSSTVVDDAHAVGNTASAGGGFASLYAVADATFGGLVARRNAATDEEAAGGGIFVRATDSETASVRVASSILEANRVDGAEAVGGAIAVREASLRIDNARVASNVAVAGNGGALAAVDDARVTFGAATTTRVDVVTDMTATTFACEPVSLDGIDDTTCDSYDWQGCASISSMAENGTSCRGCACVGDRYFAVSSSSASSFYYEGSVRAASLKVDTLELEPGDYSLRAYDAFSESWWGGTVAVYVHRAPGVTTGPEIATKFGPALIAGDESEPLVFKIGSPKTNVARENAAPLGGGAAVYWDTYEPVGLSTIVDENNTGKYGDFVATPAVEFRGGGSSDDDDDDDVVVVVDNNNNNNNTSSNIVRGASGMVLPTLSFNLFDNYDQLVTSSRRATIFVRVTSEGATSINDIAEFVDGRAIFDNLVVTLTPSSTVDAVVVSDIPSLLAGSVPFSFELRSCASNEFEMNGRCWECDAGTYLCTPLTCCACDKGMDCGEPGNSLHDLKLKKGWYRARKSSDKVYECEAKAACPASADVATCAEGHKAVLCSACKAGYFKNFHKKCQRCTDRERRFGYAAYGVLGFVVLVIVAWIVFCSDAVVQLWSSFGRAYSTGLGGAIEKIDSRIVDDDQDDDDDDDQDANKHRERPSLVAKGKLILTFLQILSSFPSVLAVPFPNPFSTFVLFAGFTNLDVIDLFATRCLFLESSSKNYFARTLVAVTMAPIFVGLFLFATYRAKKATASPQIAAKLRRSYAEGFLLLLHVVLPITSVMAFFALVCDDYDFGNGGTRSFLRKSPTINCARNYWHRFLRPYAVVVIAIYPIGCPLMYFAILFNHRHFLNPTTSLPPIERAGNFKAFRSSSFQRLFRRSHVNQRELHALRTSFSTSVNDKNDLILACKFLWGDYLPKNWYWEVVEAIRRILLTAVLAVVESGHSVQIAVGFITSSAFALAVVRTRPFFYKIDDDLAITTQACTSLTLFVTLLLKESIVNTLFGNISYFVLAFFPLIVAFSALFSIMTPWCCAKRRTAPQPDDDHPNKTILENTDKPPSLLSKEEDDDEEEEESHHCTSRQEDIIPDDDDDDDDDDKFTKDTKPDVDTQPSDVDKVQVTTADDDGPDY</sequence>
<keyword evidence="3" id="KW-0732">Signal</keyword>
<name>A0AAD7XNA7_9STRA</name>
<dbReference type="SUPFAM" id="SSF51126">
    <property type="entry name" value="Pectin lyase-like"/>
    <property type="match status" value="3"/>
</dbReference>
<comment type="caution">
    <text evidence="5">The sequence shown here is derived from an EMBL/GenBank/DDBJ whole genome shotgun (WGS) entry which is preliminary data.</text>
</comment>
<feature type="transmembrane region" description="Helical" evidence="2">
    <location>
        <begin position="1461"/>
        <end position="1482"/>
    </location>
</feature>
<evidence type="ECO:0000256" key="2">
    <source>
        <dbReference type="SAM" id="Phobius"/>
    </source>
</evidence>
<dbReference type="InterPro" id="IPR006626">
    <property type="entry name" value="PbH1"/>
</dbReference>
<dbReference type="Pfam" id="PF24633">
    <property type="entry name" value="DUF7630"/>
    <property type="match status" value="1"/>
</dbReference>
<proteinExistence type="predicted"/>
<keyword evidence="6" id="KW-1185">Reference proteome</keyword>
<feature type="domain" description="DUF7630" evidence="4">
    <location>
        <begin position="1274"/>
        <end position="1317"/>
    </location>
</feature>
<evidence type="ECO:0000313" key="5">
    <source>
        <dbReference type="EMBL" id="KAJ8613641.1"/>
    </source>
</evidence>
<feature type="transmembrane region" description="Helical" evidence="2">
    <location>
        <begin position="1503"/>
        <end position="1527"/>
    </location>
</feature>
<feature type="transmembrane region" description="Helical" evidence="2">
    <location>
        <begin position="1324"/>
        <end position="1345"/>
    </location>
</feature>
<organism evidence="5 6">
    <name type="scientific">Chrysophaeum taylorii</name>
    <dbReference type="NCBI Taxonomy" id="2483200"/>
    <lineage>
        <taxon>Eukaryota</taxon>
        <taxon>Sar</taxon>
        <taxon>Stramenopiles</taxon>
        <taxon>Ochrophyta</taxon>
        <taxon>Pelagophyceae</taxon>
        <taxon>Pelagomonadales</taxon>
        <taxon>Pelagomonadaceae</taxon>
        <taxon>Chrysophaeum</taxon>
    </lineage>
</organism>
<feature type="signal peptide" evidence="3">
    <location>
        <begin position="1"/>
        <end position="22"/>
    </location>
</feature>
<feature type="chain" id="PRO_5041968229" description="DUF7630 domain-containing protein" evidence="3">
    <location>
        <begin position="23"/>
        <end position="1867"/>
    </location>
</feature>
<dbReference type="EMBL" id="JAQMWT010000024">
    <property type="protein sequence ID" value="KAJ8613641.1"/>
    <property type="molecule type" value="Genomic_DNA"/>
</dbReference>
<evidence type="ECO:0000256" key="1">
    <source>
        <dbReference type="SAM" id="MobiDB-lite"/>
    </source>
</evidence>
<keyword evidence="2" id="KW-1133">Transmembrane helix</keyword>
<feature type="transmembrane region" description="Helical" evidence="2">
    <location>
        <begin position="1562"/>
        <end position="1583"/>
    </location>
</feature>
<dbReference type="InterPro" id="IPR011050">
    <property type="entry name" value="Pectin_lyase_fold/virulence"/>
</dbReference>
<keyword evidence="2" id="KW-0472">Membrane</keyword>
<dbReference type="InterPro" id="IPR056047">
    <property type="entry name" value="CRMPA-like_DUF7630"/>
</dbReference>